<sequence length="144" mass="15920">MIVVGDTSGLVAAFNPADEEHSRARAVLQEAALTVLSPLVLLEIEHVTTRNINRDAAYAVNDWLLAQERGGRIAIAEVTAEVLRVARQVQRRYAALKLDLTDATNVALAERYETADILTLDRRDFRAVAPLTAHDAFRVLPDDF</sequence>
<dbReference type="GO" id="GO:0004521">
    <property type="term" value="F:RNA endonuclease activity"/>
    <property type="evidence" value="ECO:0007669"/>
    <property type="project" value="InterPro"/>
</dbReference>
<comment type="function">
    <text evidence="6">Toxic component of a toxin-antitoxin (TA) system. An RNase.</text>
</comment>
<feature type="binding site" evidence="6">
    <location>
        <position position="102"/>
    </location>
    <ligand>
        <name>Mg(2+)</name>
        <dbReference type="ChEBI" id="CHEBI:18420"/>
    </ligand>
</feature>
<protein>
    <recommendedName>
        <fullName evidence="6">Ribonuclease VapC</fullName>
        <shortName evidence="6">RNase VapC</shortName>
        <ecNumber evidence="6">3.1.-.-</ecNumber>
    </recommendedName>
    <alternativeName>
        <fullName evidence="6">Toxin VapC</fullName>
    </alternativeName>
</protein>
<dbReference type="InterPro" id="IPR002716">
    <property type="entry name" value="PIN_dom"/>
</dbReference>
<feature type="domain" description="PIN" evidence="7">
    <location>
        <begin position="6"/>
        <end position="129"/>
    </location>
</feature>
<dbReference type="PANTHER" id="PTHR42188:SF1">
    <property type="entry name" value="23S RRNA-SPECIFIC ENDONUCLEASE VAPC20"/>
    <property type="match status" value="1"/>
</dbReference>
<keyword evidence="3 6" id="KW-0479">Metal-binding</keyword>
<dbReference type="GO" id="GO:0016787">
    <property type="term" value="F:hydrolase activity"/>
    <property type="evidence" value="ECO:0007669"/>
    <property type="project" value="UniProtKB-KW"/>
</dbReference>
<dbReference type="InterPro" id="IPR022907">
    <property type="entry name" value="VapC_family"/>
</dbReference>
<keyword evidence="2 6" id="KW-0540">Nuclease</keyword>
<dbReference type="Pfam" id="PF01850">
    <property type="entry name" value="PIN"/>
    <property type="match status" value="1"/>
</dbReference>
<dbReference type="SUPFAM" id="SSF88723">
    <property type="entry name" value="PIN domain-like"/>
    <property type="match status" value="1"/>
</dbReference>
<evidence type="ECO:0000256" key="2">
    <source>
        <dbReference type="ARBA" id="ARBA00022722"/>
    </source>
</evidence>
<evidence type="ECO:0000256" key="5">
    <source>
        <dbReference type="ARBA" id="ARBA00022842"/>
    </source>
</evidence>
<keyword evidence="1 6" id="KW-1277">Toxin-antitoxin system</keyword>
<proteinExistence type="inferred from homology"/>
<evidence type="ECO:0000313" key="9">
    <source>
        <dbReference type="Proteomes" id="UP000612956"/>
    </source>
</evidence>
<reference evidence="8" key="2">
    <citation type="submission" date="2020-09" db="EMBL/GenBank/DDBJ databases">
        <authorList>
            <person name="Sun Q."/>
            <person name="Zhou Y."/>
        </authorList>
    </citation>
    <scope>NUCLEOTIDE SEQUENCE</scope>
    <source>
        <strain evidence="8">CGMCC 4.7278</strain>
    </source>
</reference>
<evidence type="ECO:0000313" key="8">
    <source>
        <dbReference type="EMBL" id="GGK40561.1"/>
    </source>
</evidence>
<organism evidence="8 9">
    <name type="scientific">Nocardia camponoti</name>
    <dbReference type="NCBI Taxonomy" id="1616106"/>
    <lineage>
        <taxon>Bacteria</taxon>
        <taxon>Bacillati</taxon>
        <taxon>Actinomycetota</taxon>
        <taxon>Actinomycetes</taxon>
        <taxon>Mycobacteriales</taxon>
        <taxon>Nocardiaceae</taxon>
        <taxon>Nocardia</taxon>
    </lineage>
</organism>
<gene>
    <name evidence="8" type="primary">vapC26</name>
    <name evidence="6" type="synonym">vapC</name>
    <name evidence="8" type="ORF">GCM10011591_10220</name>
</gene>
<evidence type="ECO:0000256" key="3">
    <source>
        <dbReference type="ARBA" id="ARBA00022723"/>
    </source>
</evidence>
<dbReference type="Proteomes" id="UP000612956">
    <property type="component" value="Unassembled WGS sequence"/>
</dbReference>
<dbReference type="EMBL" id="BMMW01000001">
    <property type="protein sequence ID" value="GGK40561.1"/>
    <property type="molecule type" value="Genomic_DNA"/>
</dbReference>
<feature type="binding site" evidence="6">
    <location>
        <position position="6"/>
    </location>
    <ligand>
        <name>Mg(2+)</name>
        <dbReference type="ChEBI" id="CHEBI:18420"/>
    </ligand>
</feature>
<dbReference type="Gene3D" id="3.40.50.1010">
    <property type="entry name" value="5'-nuclease"/>
    <property type="match status" value="1"/>
</dbReference>
<evidence type="ECO:0000256" key="4">
    <source>
        <dbReference type="ARBA" id="ARBA00022801"/>
    </source>
</evidence>
<dbReference type="GO" id="GO:0000287">
    <property type="term" value="F:magnesium ion binding"/>
    <property type="evidence" value="ECO:0007669"/>
    <property type="project" value="UniProtKB-UniRule"/>
</dbReference>
<dbReference type="GO" id="GO:0016075">
    <property type="term" value="P:rRNA catabolic process"/>
    <property type="evidence" value="ECO:0007669"/>
    <property type="project" value="TreeGrafter"/>
</dbReference>
<keyword evidence="9" id="KW-1185">Reference proteome</keyword>
<name>A0A917QB31_9NOCA</name>
<reference evidence="8" key="1">
    <citation type="journal article" date="2014" name="Int. J. Syst. Evol. Microbiol.">
        <title>Complete genome sequence of Corynebacterium casei LMG S-19264T (=DSM 44701T), isolated from a smear-ripened cheese.</title>
        <authorList>
            <consortium name="US DOE Joint Genome Institute (JGI-PGF)"/>
            <person name="Walter F."/>
            <person name="Albersmeier A."/>
            <person name="Kalinowski J."/>
            <person name="Ruckert C."/>
        </authorList>
    </citation>
    <scope>NUCLEOTIDE SEQUENCE</scope>
    <source>
        <strain evidence="8">CGMCC 4.7278</strain>
    </source>
</reference>
<dbReference type="AlphaFoldDB" id="A0A917QB31"/>
<keyword evidence="4 6" id="KW-0378">Hydrolase</keyword>
<keyword evidence="6" id="KW-0800">Toxin</keyword>
<evidence type="ECO:0000256" key="6">
    <source>
        <dbReference type="HAMAP-Rule" id="MF_00265"/>
    </source>
</evidence>
<keyword evidence="5 6" id="KW-0460">Magnesium</keyword>
<comment type="similarity">
    <text evidence="6">Belongs to the PINc/VapC protein family.</text>
</comment>
<dbReference type="GO" id="GO:0090729">
    <property type="term" value="F:toxin activity"/>
    <property type="evidence" value="ECO:0007669"/>
    <property type="project" value="UniProtKB-KW"/>
</dbReference>
<dbReference type="InterPro" id="IPR039018">
    <property type="entry name" value="VapC20-like"/>
</dbReference>
<comment type="caution">
    <text evidence="8">The sequence shown here is derived from an EMBL/GenBank/DDBJ whole genome shotgun (WGS) entry which is preliminary data.</text>
</comment>
<evidence type="ECO:0000259" key="7">
    <source>
        <dbReference type="Pfam" id="PF01850"/>
    </source>
</evidence>
<dbReference type="PANTHER" id="PTHR42188">
    <property type="entry name" value="23S RRNA-SPECIFIC ENDONUCLEASE VAPC20"/>
    <property type="match status" value="1"/>
</dbReference>
<accession>A0A917QB31</accession>
<dbReference type="EC" id="3.1.-.-" evidence="6"/>
<dbReference type="RefSeq" id="WP_188827612.1">
    <property type="nucleotide sequence ID" value="NZ_BMMW01000001.1"/>
</dbReference>
<dbReference type="HAMAP" id="MF_00265">
    <property type="entry name" value="VapC_Nob1"/>
    <property type="match status" value="1"/>
</dbReference>
<comment type="cofactor">
    <cofactor evidence="6">
        <name>Mg(2+)</name>
        <dbReference type="ChEBI" id="CHEBI:18420"/>
    </cofactor>
</comment>
<evidence type="ECO:0000256" key="1">
    <source>
        <dbReference type="ARBA" id="ARBA00022649"/>
    </source>
</evidence>
<dbReference type="InterPro" id="IPR029060">
    <property type="entry name" value="PIN-like_dom_sf"/>
</dbReference>